<dbReference type="OrthoDB" id="9797736at2"/>
<sequence length="295" mass="30673">MTMTFRLPIIAGVLGLLSWSGATFAEEITGRVADASRVVSIGDSITEIVYALGEEGRLVGRDSTSTYPDAASKLPDVGYMRALSPEGVLSINPTAIIAVEGSGPKETIEVLKKASVPFVFVPEKYTAASVAEKIRTVGKALGADAKAEKLAKQVEADLAVAQAETKEITARKRVLFILSAKDGKIMGSGTKTAANGIIELAGAENAITEFEGYKPLTDEGIITAKPDVILVMDRGGDHAAANAALLANRAIAATPAGEAKNIVRMNGQLLLGFGPRAAKAAHDLARAVYGNEVSP</sequence>
<protein>
    <submittedName>
        <fullName evidence="4">Hemin ABC transporter substrate-binding protein</fullName>
    </submittedName>
</protein>
<reference evidence="5" key="1">
    <citation type="submission" date="2017-11" db="EMBL/GenBank/DDBJ databases">
        <authorList>
            <person name="Kuznetsova I."/>
            <person name="Sazanova A."/>
            <person name="Chirak E."/>
            <person name="Safronova V."/>
            <person name="Willems A."/>
        </authorList>
    </citation>
    <scope>NUCLEOTIDE SEQUENCE [LARGE SCALE GENOMIC DNA]</scope>
    <source>
        <strain evidence="5">CCBAU 03422</strain>
    </source>
</reference>
<evidence type="ECO:0000256" key="2">
    <source>
        <dbReference type="SAM" id="SignalP"/>
    </source>
</evidence>
<dbReference type="PANTHER" id="PTHR30535:SF4">
    <property type="entry name" value="HEMIN-BINDING PERIPLASMIC PROTEIN HMUT"/>
    <property type="match status" value="1"/>
</dbReference>
<organism evidence="4 5">
    <name type="scientific">Phyllobacterium sophorae</name>
    <dbReference type="NCBI Taxonomy" id="1520277"/>
    <lineage>
        <taxon>Bacteria</taxon>
        <taxon>Pseudomonadati</taxon>
        <taxon>Pseudomonadota</taxon>
        <taxon>Alphaproteobacteria</taxon>
        <taxon>Hyphomicrobiales</taxon>
        <taxon>Phyllobacteriaceae</taxon>
        <taxon>Phyllobacterium</taxon>
    </lineage>
</organism>
<dbReference type="PANTHER" id="PTHR30535">
    <property type="entry name" value="VITAMIN B12-BINDING PROTEIN"/>
    <property type="match status" value="1"/>
</dbReference>
<dbReference type="AlphaFoldDB" id="A0A2P7B8M8"/>
<evidence type="ECO:0000313" key="4">
    <source>
        <dbReference type="EMBL" id="PSH62820.1"/>
    </source>
</evidence>
<evidence type="ECO:0000259" key="3">
    <source>
        <dbReference type="PROSITE" id="PS50983"/>
    </source>
</evidence>
<accession>A0A2P7B8M8</accession>
<dbReference type="Gene3D" id="3.40.50.1980">
    <property type="entry name" value="Nitrogenase molybdenum iron protein domain"/>
    <property type="match status" value="2"/>
</dbReference>
<dbReference type="EMBL" id="PGGM01000008">
    <property type="protein sequence ID" value="PSH62820.1"/>
    <property type="molecule type" value="Genomic_DNA"/>
</dbReference>
<dbReference type="SUPFAM" id="SSF53807">
    <property type="entry name" value="Helical backbone' metal receptor"/>
    <property type="match status" value="1"/>
</dbReference>
<keyword evidence="2" id="KW-0732">Signal</keyword>
<feature type="domain" description="Fe/B12 periplasmic-binding" evidence="3">
    <location>
        <begin position="37"/>
        <end position="292"/>
    </location>
</feature>
<gene>
    <name evidence="4" type="ORF">CU103_18080</name>
</gene>
<keyword evidence="5" id="KW-1185">Reference proteome</keyword>
<comment type="caution">
    <text evidence="4">The sequence shown here is derived from an EMBL/GenBank/DDBJ whole genome shotgun (WGS) entry which is preliminary data.</text>
</comment>
<proteinExistence type="predicted"/>
<feature type="coiled-coil region" evidence="1">
    <location>
        <begin position="144"/>
        <end position="171"/>
    </location>
</feature>
<dbReference type="InterPro" id="IPR050902">
    <property type="entry name" value="ABC_Transporter_SBP"/>
</dbReference>
<feature type="chain" id="PRO_5015116684" evidence="2">
    <location>
        <begin position="26"/>
        <end position="295"/>
    </location>
</feature>
<name>A0A2P7B8M8_9HYPH</name>
<feature type="signal peptide" evidence="2">
    <location>
        <begin position="1"/>
        <end position="25"/>
    </location>
</feature>
<dbReference type="InterPro" id="IPR002491">
    <property type="entry name" value="ABC_transptr_periplasmic_BD"/>
</dbReference>
<evidence type="ECO:0000313" key="5">
    <source>
        <dbReference type="Proteomes" id="UP000241764"/>
    </source>
</evidence>
<keyword evidence="1" id="KW-0175">Coiled coil</keyword>
<dbReference type="Pfam" id="PF01497">
    <property type="entry name" value="Peripla_BP_2"/>
    <property type="match status" value="1"/>
</dbReference>
<evidence type="ECO:0000256" key="1">
    <source>
        <dbReference type="SAM" id="Coils"/>
    </source>
</evidence>
<dbReference type="Proteomes" id="UP000241764">
    <property type="component" value="Unassembled WGS sequence"/>
</dbReference>
<dbReference type="CDD" id="cd01149">
    <property type="entry name" value="HutB"/>
    <property type="match status" value="1"/>
</dbReference>
<dbReference type="PROSITE" id="PS50983">
    <property type="entry name" value="FE_B12_PBP"/>
    <property type="match status" value="1"/>
</dbReference>